<dbReference type="Gene3D" id="1.10.10.60">
    <property type="entry name" value="Homeodomain-like"/>
    <property type="match status" value="1"/>
</dbReference>
<evidence type="ECO:0000256" key="5">
    <source>
        <dbReference type="PROSITE-ProRule" id="PRU00335"/>
    </source>
</evidence>
<evidence type="ECO:0000256" key="1">
    <source>
        <dbReference type="ARBA" id="ARBA00022491"/>
    </source>
</evidence>
<dbReference type="HOGENOM" id="CLU_069543_2_2_11"/>
<dbReference type="InterPro" id="IPR001647">
    <property type="entry name" value="HTH_TetR"/>
</dbReference>
<dbReference type="PANTHER" id="PTHR30055:SF151">
    <property type="entry name" value="TRANSCRIPTIONAL REGULATORY PROTEIN"/>
    <property type="match status" value="1"/>
</dbReference>
<dbReference type="SUPFAM" id="SSF48498">
    <property type="entry name" value="Tetracyclin repressor-like, C-terminal domain"/>
    <property type="match status" value="1"/>
</dbReference>
<dbReference type="PROSITE" id="PS50977">
    <property type="entry name" value="HTH_TETR_2"/>
    <property type="match status" value="1"/>
</dbReference>
<accession>D1BZU4</accession>
<sequence length="216" mass="23090">MPSSQNSRRRSREDVADTALRLLDEYGLPDLTMRHIADALGVRPSALYWHFPNKQALLAAVSERIIAPVLDTRVDTLPPRDALIALGSGLRERLLAYRDGAELVSSSLALGLAESPVRPRLAAVARRAGISADLSRIAADTVTHFVVGYVFHEQQRQQADSLGLLAPREGLTPAAAVAAHDDALGGDFRAALLMIVDGFDASTGHDSAAPPRLCEG</sequence>
<gene>
    <name evidence="7" type="ordered locus">Xcel_3070</name>
</gene>
<dbReference type="InterPro" id="IPR050109">
    <property type="entry name" value="HTH-type_TetR-like_transc_reg"/>
</dbReference>
<feature type="domain" description="HTH tetR-type" evidence="6">
    <location>
        <begin position="9"/>
        <end position="69"/>
    </location>
</feature>
<dbReference type="OrthoDB" id="3819648at2"/>
<dbReference type="GO" id="GO:0000976">
    <property type="term" value="F:transcription cis-regulatory region binding"/>
    <property type="evidence" value="ECO:0007669"/>
    <property type="project" value="TreeGrafter"/>
</dbReference>
<name>D1BZU4_XYLCX</name>
<dbReference type="eggNOG" id="COG1309">
    <property type="taxonomic scope" value="Bacteria"/>
</dbReference>
<evidence type="ECO:0000313" key="7">
    <source>
        <dbReference type="EMBL" id="ACZ32072.1"/>
    </source>
</evidence>
<keyword evidence="3 5" id="KW-0238">DNA-binding</keyword>
<dbReference type="EMBL" id="CP001821">
    <property type="protein sequence ID" value="ACZ32072.1"/>
    <property type="molecule type" value="Genomic_DNA"/>
</dbReference>
<dbReference type="InterPro" id="IPR009057">
    <property type="entry name" value="Homeodomain-like_sf"/>
</dbReference>
<dbReference type="InterPro" id="IPR004111">
    <property type="entry name" value="Repressor_TetR_C"/>
</dbReference>
<dbReference type="PANTHER" id="PTHR30055">
    <property type="entry name" value="HTH-TYPE TRANSCRIPTIONAL REGULATOR RUTR"/>
    <property type="match status" value="1"/>
</dbReference>
<dbReference type="SUPFAM" id="SSF46689">
    <property type="entry name" value="Homeodomain-like"/>
    <property type="match status" value="1"/>
</dbReference>
<keyword evidence="8" id="KW-1185">Reference proteome</keyword>
<dbReference type="PRINTS" id="PR00400">
    <property type="entry name" value="TETREPRESSOR"/>
</dbReference>
<keyword evidence="2" id="KW-0805">Transcription regulation</keyword>
<dbReference type="STRING" id="446471.Xcel_3070"/>
<feature type="DNA-binding region" description="H-T-H motif" evidence="5">
    <location>
        <begin position="32"/>
        <end position="51"/>
    </location>
</feature>
<dbReference type="GO" id="GO:0045892">
    <property type="term" value="P:negative regulation of DNA-templated transcription"/>
    <property type="evidence" value="ECO:0007669"/>
    <property type="project" value="InterPro"/>
</dbReference>
<dbReference type="Pfam" id="PF00440">
    <property type="entry name" value="TetR_N"/>
    <property type="match status" value="1"/>
</dbReference>
<evidence type="ECO:0000313" key="8">
    <source>
        <dbReference type="Proteomes" id="UP000002255"/>
    </source>
</evidence>
<protein>
    <submittedName>
        <fullName evidence="7">Transcriptional regulator, TetR family</fullName>
    </submittedName>
</protein>
<dbReference type="AlphaFoldDB" id="D1BZU4"/>
<dbReference type="RefSeq" id="WP_012879814.1">
    <property type="nucleotide sequence ID" value="NC_013530.1"/>
</dbReference>
<evidence type="ECO:0000256" key="3">
    <source>
        <dbReference type="ARBA" id="ARBA00023125"/>
    </source>
</evidence>
<reference evidence="8" key="1">
    <citation type="submission" date="2009-11" db="EMBL/GenBank/DDBJ databases">
        <title>The complete chromosome of Xylanimonas cellulosilytica DSM 15894.</title>
        <authorList>
            <consortium name="US DOE Joint Genome Institute (JGI-PGF)"/>
            <person name="Lucas S."/>
            <person name="Copeland A."/>
            <person name="Lapidus A."/>
            <person name="Glavina del Rio T."/>
            <person name="Dalin E."/>
            <person name="Tice H."/>
            <person name="Bruce D."/>
            <person name="Goodwin L."/>
            <person name="Pitluck S."/>
            <person name="Kyrpides N."/>
            <person name="Mavromatis K."/>
            <person name="Ivanova N."/>
            <person name="Mikhailova N."/>
            <person name="Foster B."/>
            <person name="Clum A."/>
            <person name="Brettin T."/>
            <person name="Detter J.C."/>
            <person name="Han C."/>
            <person name="Larimer F."/>
            <person name="Land M."/>
            <person name="Hauser L."/>
            <person name="Markowitz V."/>
            <person name="Cheng J.F."/>
            <person name="Hugenholtz P."/>
            <person name="Woyke T."/>
            <person name="Wu D."/>
            <person name="Gehrich-Schroeter G."/>
            <person name="Schneider S."/>
            <person name="Pukall S.R."/>
            <person name="Klenk H.P."/>
            <person name="Eisen J.A."/>
        </authorList>
    </citation>
    <scope>NUCLEOTIDE SEQUENCE [LARGE SCALE GENOMIC DNA]</scope>
    <source>
        <strain evidence="8">DSM 15894 / CECT 5975 / LMG 20990 / XIL07</strain>
    </source>
</reference>
<dbReference type="Pfam" id="PF02909">
    <property type="entry name" value="TetR_C_1"/>
    <property type="match status" value="1"/>
</dbReference>
<organism evidence="7 8">
    <name type="scientific">Xylanimonas cellulosilytica (strain DSM 15894 / JCM 12276 / CECT 5975 / KCTC 9989 / LMG 20990 / NBRC 107835 / XIL07)</name>
    <dbReference type="NCBI Taxonomy" id="446471"/>
    <lineage>
        <taxon>Bacteria</taxon>
        <taxon>Bacillati</taxon>
        <taxon>Actinomycetota</taxon>
        <taxon>Actinomycetes</taxon>
        <taxon>Micrococcales</taxon>
        <taxon>Promicromonosporaceae</taxon>
        <taxon>Xylanimonas</taxon>
    </lineage>
</organism>
<dbReference type="GO" id="GO:0003700">
    <property type="term" value="F:DNA-binding transcription factor activity"/>
    <property type="evidence" value="ECO:0007669"/>
    <property type="project" value="TreeGrafter"/>
</dbReference>
<evidence type="ECO:0000259" key="6">
    <source>
        <dbReference type="PROSITE" id="PS50977"/>
    </source>
</evidence>
<dbReference type="KEGG" id="xce:Xcel_3070"/>
<keyword evidence="4" id="KW-0804">Transcription</keyword>
<dbReference type="Proteomes" id="UP000002255">
    <property type="component" value="Chromosome"/>
</dbReference>
<dbReference type="GO" id="GO:0046677">
    <property type="term" value="P:response to antibiotic"/>
    <property type="evidence" value="ECO:0007669"/>
    <property type="project" value="InterPro"/>
</dbReference>
<dbReference type="Gene3D" id="1.10.357.10">
    <property type="entry name" value="Tetracycline Repressor, domain 2"/>
    <property type="match status" value="1"/>
</dbReference>
<keyword evidence="1" id="KW-0678">Repressor</keyword>
<dbReference type="InterPro" id="IPR003012">
    <property type="entry name" value="Tet_transcr_reg_TetR"/>
</dbReference>
<reference evidence="7 8" key="2">
    <citation type="journal article" date="2010" name="Stand. Genomic Sci.">
        <title>Complete genome sequence of Xylanimonas cellulosilytica type strain (XIL07).</title>
        <authorList>
            <person name="Foster B."/>
            <person name="Pukall R."/>
            <person name="Abt B."/>
            <person name="Nolan M."/>
            <person name="Glavina Del Rio T."/>
            <person name="Chen F."/>
            <person name="Lucas S."/>
            <person name="Tice H."/>
            <person name="Pitluck S."/>
            <person name="Cheng J.-F."/>
            <person name="Chertkov O."/>
            <person name="Brettin T."/>
            <person name="Han C."/>
            <person name="Detter J.C."/>
            <person name="Bruce D."/>
            <person name="Goodwin L."/>
            <person name="Ivanova N."/>
            <person name="Mavromatis K."/>
            <person name="Pati A."/>
            <person name="Mikhailova N."/>
            <person name="Chen A."/>
            <person name="Palaniappan K."/>
            <person name="Land M."/>
            <person name="Hauser L."/>
            <person name="Chang Y.-J."/>
            <person name="Jeffries C.D."/>
            <person name="Chain P."/>
            <person name="Rohde M."/>
            <person name="Goeker M."/>
            <person name="Bristow J."/>
            <person name="Eisen J.A."/>
            <person name="Markowitz V."/>
            <person name="Hugenholtz P."/>
            <person name="Kyrpides N.C."/>
            <person name="Klenk H.-P."/>
            <person name="Lapidus A."/>
        </authorList>
    </citation>
    <scope>NUCLEOTIDE SEQUENCE [LARGE SCALE GENOMIC DNA]</scope>
    <source>
        <strain evidence="8">DSM 15894 / CECT 5975 / LMG 20990 / XIL07</strain>
    </source>
</reference>
<dbReference type="InterPro" id="IPR036271">
    <property type="entry name" value="Tet_transcr_reg_TetR-rel_C_sf"/>
</dbReference>
<proteinExistence type="predicted"/>
<dbReference type="PRINTS" id="PR00455">
    <property type="entry name" value="HTHTETR"/>
</dbReference>
<evidence type="ECO:0000256" key="4">
    <source>
        <dbReference type="ARBA" id="ARBA00023163"/>
    </source>
</evidence>
<evidence type="ECO:0000256" key="2">
    <source>
        <dbReference type="ARBA" id="ARBA00023015"/>
    </source>
</evidence>